<proteinExistence type="predicted"/>
<keyword evidence="7" id="KW-1185">Reference proteome</keyword>
<dbReference type="OrthoDB" id="9774900at2"/>
<dbReference type="Proteomes" id="UP000278886">
    <property type="component" value="Chromosome"/>
</dbReference>
<dbReference type="GO" id="GO:0016020">
    <property type="term" value="C:membrane"/>
    <property type="evidence" value="ECO:0007669"/>
    <property type="project" value="UniProtKB-SubCell"/>
</dbReference>
<gene>
    <name evidence="6" type="ORF">D7I47_05080</name>
</gene>
<organism evidence="6 7">
    <name type="scientific">Protaetiibacter intestinalis</name>
    <dbReference type="NCBI Taxonomy" id="2419774"/>
    <lineage>
        <taxon>Bacteria</taxon>
        <taxon>Bacillati</taxon>
        <taxon>Actinomycetota</taxon>
        <taxon>Actinomycetes</taxon>
        <taxon>Micrococcales</taxon>
        <taxon>Microbacteriaceae</taxon>
        <taxon>Protaetiibacter</taxon>
    </lineage>
</organism>
<dbReference type="SUPFAM" id="SSF55486">
    <property type="entry name" value="Metalloproteases ('zincins'), catalytic domain"/>
    <property type="match status" value="1"/>
</dbReference>
<keyword evidence="3 5" id="KW-1133">Transmembrane helix</keyword>
<evidence type="ECO:0000256" key="3">
    <source>
        <dbReference type="ARBA" id="ARBA00022989"/>
    </source>
</evidence>
<feature type="transmembrane region" description="Helical" evidence="5">
    <location>
        <begin position="21"/>
        <end position="41"/>
    </location>
</feature>
<dbReference type="Pfam" id="PF04228">
    <property type="entry name" value="Zn_peptidase"/>
    <property type="match status" value="1"/>
</dbReference>
<dbReference type="InterPro" id="IPR007343">
    <property type="entry name" value="Uncharacterised_pept_Zn_put"/>
</dbReference>
<evidence type="ECO:0000313" key="7">
    <source>
        <dbReference type="Proteomes" id="UP000278886"/>
    </source>
</evidence>
<name>A0A387B7G2_9MICO</name>
<accession>A0A387B7G2</accession>
<comment type="subcellular location">
    <subcellularLocation>
        <location evidence="1">Membrane</location>
        <topology evidence="1">Single-pass membrane protein</topology>
    </subcellularLocation>
</comment>
<dbReference type="KEGG" id="lyd:D7I47_05080"/>
<dbReference type="EMBL" id="CP032630">
    <property type="protein sequence ID" value="AYF97688.1"/>
    <property type="molecule type" value="Genomic_DNA"/>
</dbReference>
<evidence type="ECO:0000313" key="6">
    <source>
        <dbReference type="EMBL" id="AYF97688.1"/>
    </source>
</evidence>
<dbReference type="AlphaFoldDB" id="A0A387B7G2"/>
<evidence type="ECO:0000256" key="1">
    <source>
        <dbReference type="ARBA" id="ARBA00004167"/>
    </source>
</evidence>
<protein>
    <submittedName>
        <fullName evidence="6">Neutral zinc metallopeptidase</fullName>
    </submittedName>
</protein>
<keyword evidence="2 5" id="KW-0812">Transmembrane</keyword>
<evidence type="ECO:0000256" key="2">
    <source>
        <dbReference type="ARBA" id="ARBA00022692"/>
    </source>
</evidence>
<keyword evidence="4 5" id="KW-0472">Membrane</keyword>
<dbReference type="RefSeq" id="WP_120762037.1">
    <property type="nucleotide sequence ID" value="NZ_CP032630.1"/>
</dbReference>
<dbReference type="PANTHER" id="PTHR30168">
    <property type="entry name" value="PUTATIVE MEMBRANE PROTEIN YPFJ"/>
    <property type="match status" value="1"/>
</dbReference>
<dbReference type="PANTHER" id="PTHR30168:SF0">
    <property type="entry name" value="INNER MEMBRANE PROTEIN"/>
    <property type="match status" value="1"/>
</dbReference>
<sequence length="288" mass="29984">MTFNDDADISKGRVSRRAKTGIALGGGGGLIGIVVLIVALAGGPDLTGLVEGVGGGGSGGEDTAVGCTSGEEANESVDCRMQGAYASLDDYWASQVEGYRSPADFVLFTGSVNTGCGSASSAVGPFYCPPDETIYLDTGFFDELTSLGGSSAPLAQLYVVAHEWGHHIQNIVGQMDGLDTSATGPDSDGVRLELQADCYAGAWVGAAEDTVDDQGNRYLDPITDDQLAEALATAQAIGDDRIQETTQGQVNPETWTHGSSEQRQRWFEVGRTKGPQACDTFSIPGSRL</sequence>
<evidence type="ECO:0000256" key="4">
    <source>
        <dbReference type="ARBA" id="ARBA00023136"/>
    </source>
</evidence>
<evidence type="ECO:0000256" key="5">
    <source>
        <dbReference type="SAM" id="Phobius"/>
    </source>
</evidence>
<reference evidence="7" key="1">
    <citation type="submission" date="2018-09" db="EMBL/GenBank/DDBJ databases">
        <title>Genome sequencing of strain 2DFWR-13.</title>
        <authorList>
            <person name="Heo J."/>
            <person name="Kim S.-J."/>
            <person name="Kwon S.-W."/>
        </authorList>
    </citation>
    <scope>NUCLEOTIDE SEQUENCE [LARGE SCALE GENOMIC DNA]</scope>
    <source>
        <strain evidence="7">2DFWR-13</strain>
    </source>
</reference>